<organism evidence="2 3">
    <name type="scientific">Symbiodinium necroappetens</name>
    <dbReference type="NCBI Taxonomy" id="1628268"/>
    <lineage>
        <taxon>Eukaryota</taxon>
        <taxon>Sar</taxon>
        <taxon>Alveolata</taxon>
        <taxon>Dinophyceae</taxon>
        <taxon>Suessiales</taxon>
        <taxon>Symbiodiniaceae</taxon>
        <taxon>Symbiodinium</taxon>
    </lineage>
</organism>
<keyword evidence="1" id="KW-0460">Magnesium</keyword>
<dbReference type="InterPro" id="IPR050792">
    <property type="entry name" value="ADP-ribosylglycohydrolase"/>
</dbReference>
<dbReference type="Gene3D" id="1.10.357.40">
    <property type="entry name" value="YbiA-like"/>
    <property type="match status" value="1"/>
</dbReference>
<feature type="binding site" evidence="1">
    <location>
        <position position="573"/>
    </location>
    <ligand>
        <name>Mg(2+)</name>
        <dbReference type="ChEBI" id="CHEBI:18420"/>
        <label>1</label>
    </ligand>
</feature>
<dbReference type="PANTHER" id="PTHR16222:SF28">
    <property type="entry name" value="ADP-RIBOSYLGLYCOHYDROLASE"/>
    <property type="match status" value="1"/>
</dbReference>
<dbReference type="SUPFAM" id="SSF161037">
    <property type="entry name" value="Photosystem II reaction center protein K, PsbK"/>
    <property type="match status" value="1"/>
</dbReference>
<dbReference type="InterPro" id="IPR037238">
    <property type="entry name" value="YbiA-like_sf"/>
</dbReference>
<dbReference type="EMBL" id="CAJNJA010048585">
    <property type="protein sequence ID" value="CAE7832281.1"/>
    <property type="molecule type" value="Genomic_DNA"/>
</dbReference>
<dbReference type="InterPro" id="IPR037270">
    <property type="entry name" value="PSII_PsbK_sf"/>
</dbReference>
<dbReference type="GO" id="GO:0009539">
    <property type="term" value="C:photosystem II reaction center"/>
    <property type="evidence" value="ECO:0007669"/>
    <property type="project" value="InterPro"/>
</dbReference>
<dbReference type="Proteomes" id="UP000601435">
    <property type="component" value="Unassembled WGS sequence"/>
</dbReference>
<dbReference type="OrthoDB" id="2021138at2759"/>
<feature type="binding site" evidence="1">
    <location>
        <position position="571"/>
    </location>
    <ligand>
        <name>Mg(2+)</name>
        <dbReference type="ChEBI" id="CHEBI:18420"/>
        <label>1</label>
    </ligand>
</feature>
<dbReference type="SUPFAM" id="SSF101478">
    <property type="entry name" value="ADP-ribosylglycohydrolase"/>
    <property type="match status" value="1"/>
</dbReference>
<dbReference type="GO" id="GO:0015979">
    <property type="term" value="P:photosynthesis"/>
    <property type="evidence" value="ECO:0007669"/>
    <property type="project" value="InterPro"/>
</dbReference>
<name>A0A812ZKI3_9DINO</name>
<dbReference type="InterPro" id="IPR003687">
    <property type="entry name" value="PSII_PsbK"/>
</dbReference>
<keyword evidence="3" id="KW-1185">Reference proteome</keyword>
<evidence type="ECO:0000313" key="3">
    <source>
        <dbReference type="Proteomes" id="UP000601435"/>
    </source>
</evidence>
<evidence type="ECO:0000313" key="2">
    <source>
        <dbReference type="EMBL" id="CAE7832281.1"/>
    </source>
</evidence>
<comment type="caution">
    <text evidence="2">The sequence shown here is derived from an EMBL/GenBank/DDBJ whole genome shotgun (WGS) entry which is preliminary data.</text>
</comment>
<dbReference type="Pfam" id="PF03747">
    <property type="entry name" value="ADP_ribosyl_GH"/>
    <property type="match status" value="1"/>
</dbReference>
<evidence type="ECO:0000256" key="1">
    <source>
        <dbReference type="PIRSR" id="PIRSR605502-1"/>
    </source>
</evidence>
<dbReference type="AlphaFoldDB" id="A0A812ZKI3"/>
<feature type="binding site" evidence="1">
    <location>
        <position position="574"/>
    </location>
    <ligand>
        <name>Mg(2+)</name>
        <dbReference type="ChEBI" id="CHEBI:18420"/>
        <label>1</label>
    </ligand>
</feature>
<reference evidence="2" key="1">
    <citation type="submission" date="2021-02" db="EMBL/GenBank/DDBJ databases">
        <authorList>
            <person name="Dougan E. K."/>
            <person name="Rhodes N."/>
            <person name="Thang M."/>
            <person name="Chan C."/>
        </authorList>
    </citation>
    <scope>NUCLEOTIDE SEQUENCE</scope>
</reference>
<feature type="binding site" evidence="1">
    <location>
        <position position="349"/>
    </location>
    <ligand>
        <name>Mg(2+)</name>
        <dbReference type="ChEBI" id="CHEBI:18420"/>
        <label>1</label>
    </ligand>
</feature>
<dbReference type="GO" id="GO:0046872">
    <property type="term" value="F:metal ion binding"/>
    <property type="evidence" value="ECO:0007669"/>
    <property type="project" value="UniProtKB-KW"/>
</dbReference>
<feature type="binding site" evidence="1">
    <location>
        <position position="348"/>
    </location>
    <ligand>
        <name>Mg(2+)</name>
        <dbReference type="ChEBI" id="CHEBI:18420"/>
        <label>1</label>
    </ligand>
</feature>
<dbReference type="Pfam" id="PF02533">
    <property type="entry name" value="PsbK"/>
    <property type="match status" value="1"/>
</dbReference>
<comment type="cofactor">
    <cofactor evidence="1">
        <name>Mg(2+)</name>
        <dbReference type="ChEBI" id="CHEBI:18420"/>
    </cofactor>
    <text evidence="1">Binds 2 magnesium ions per subunit.</text>
</comment>
<protein>
    <submittedName>
        <fullName evidence="2">DraG protein</fullName>
    </submittedName>
</protein>
<keyword evidence="1" id="KW-0479">Metal-binding</keyword>
<dbReference type="InterPro" id="IPR005502">
    <property type="entry name" value="Ribosyl_crysJ1"/>
</dbReference>
<dbReference type="Gene3D" id="1.10.4080.10">
    <property type="entry name" value="ADP-ribosylation/Crystallin J1"/>
    <property type="match status" value="1"/>
</dbReference>
<dbReference type="SUPFAM" id="SSF143990">
    <property type="entry name" value="YbiA-like"/>
    <property type="match status" value="1"/>
</dbReference>
<dbReference type="PANTHER" id="PTHR16222">
    <property type="entry name" value="ADP-RIBOSYLGLYCOHYDROLASE"/>
    <property type="match status" value="1"/>
</dbReference>
<accession>A0A812ZKI3</accession>
<feature type="binding site" evidence="1">
    <location>
        <position position="350"/>
    </location>
    <ligand>
        <name>Mg(2+)</name>
        <dbReference type="ChEBI" id="CHEBI:18420"/>
        <label>1</label>
    </ligand>
</feature>
<dbReference type="InterPro" id="IPR012816">
    <property type="entry name" value="NADAR"/>
</dbReference>
<gene>
    <name evidence="2" type="primary">draG</name>
    <name evidence="2" type="ORF">SNEC2469_LOCUS24907</name>
</gene>
<proteinExistence type="predicted"/>
<dbReference type="InterPro" id="IPR036705">
    <property type="entry name" value="Ribosyl_crysJ1_sf"/>
</dbReference>
<sequence>MRKWWPSAEHYFQAGKFSDPELQEQVRRAPEPGNVLLSIVDGAHILYGNTVDSFFGTGPDGNGLNVMGTELERLREFFQRYSQRLEVPVTVAEVGDPFEPQSTYVDLTGARPDEVPELLAEVLGVHQASITDVAFLYDDGFERMDLSDMESAESLQAFLVSNTRDCKMEARFSEMAVVTLWNATDDGYLGRAEVGTLIRTAPEVKHRLESLLPILQHSSFHPDFSYSLDGAAAKLDEASMAKICQAARDGVDVLINGHYEVPDLSLARAVPAADPPTVCVGVHTDLSTAELRDKIQGLLWGCALGDAVGLSTEFMDKAEAARSYPAQLSPASRVEDRHRKRWVQGDWTDDTDQMVILLDAIVAGSGVLQEATFAKGLKAWLRSGFPELGDSSGLGIGQTVKSVLENAAFDVAPSVAADVVWRETGCSLAANGAIMRCAAAALGCFWDEAVVRHNAVVSAAVTHADPRCLTSCVCIALILARLLAGHSTATLEQRRQLVLSVALQASEHLDGGDVDELLRYVDVAVDGLSALELGSGGIGYTYKPLGAAAWSFLHMDDFKTAIQAVSMEAGDADSNAAVAGALLGARLGYQNLPGDWLKELPAVQVSWFSQKIDACLVMLGLDCPYVAKNFNERRDLEVQVETRLMDTLKEVEQKGISNTEDRLRINHAMLRLDFLRRLDALKQWREEVTHQTQDMAKLAAAGAVLTAPEAAHARLPEEFVIFAPIVDVLPILPVFFFLLAFLWQEVLLRISTGGLRDFLLPAGQLEEPLGALREKLRENAVAELPGQGLNCIEKFGLPGKLPVCIAGKDLEATAKLCENLDLQPALLQGDVGAKLFDPFSDDGKDGYLLPQMMSIVEDHGKKVPYLKPRTRLSEKDYAKLSLPGPTRRSNIPAEMGFSAQEPAKAASPLIDDEAALEFKTEKIAQLGPEFEHVLQQELVASCASVMQEFPSGSIPADRRAEATKEKPGTLRAKAVRIRGSTESAYPFVKALTQEAGPGSLGQVPPAALKDERLQVMDPDGIQE</sequence>
<dbReference type="CDD" id="cd15457">
    <property type="entry name" value="NADAR"/>
    <property type="match status" value="1"/>
</dbReference>